<evidence type="ECO:0000256" key="3">
    <source>
        <dbReference type="ARBA" id="ARBA00022989"/>
    </source>
</evidence>
<dbReference type="OrthoDB" id="2313807at2"/>
<feature type="transmembrane region" description="Helical" evidence="5">
    <location>
        <begin position="92"/>
        <end position="114"/>
    </location>
</feature>
<dbReference type="AlphaFoldDB" id="W6T728"/>
<sequence length="119" mass="13204">MMLIVHLVSWGWLILMVIAGLTRHSIKAANRYLILSRLGYLLIIISGVYLSTKTFSGAWLLTTLKAVLGIGTIGLIEVAFARKQESRLTPQLLGLMIGGLILTTICGFSLHYLLMGRWF</sequence>
<comment type="caution">
    <text evidence="6">The sequence shown here is derived from an EMBL/GenBank/DDBJ whole genome shotgun (WGS) entry which is preliminary data.</text>
</comment>
<accession>W6T728</accession>
<dbReference type="RefSeq" id="WP_033614020.1">
    <property type="nucleotide sequence ID" value="NZ_KK036491.1"/>
</dbReference>
<dbReference type="InterPro" id="IPR010899">
    <property type="entry name" value="UPF0344"/>
</dbReference>
<proteinExistence type="predicted"/>
<gene>
    <name evidence="6" type="ORF">LFAB_08965</name>
</gene>
<feature type="transmembrane region" description="Helical" evidence="5">
    <location>
        <begin position="34"/>
        <end position="52"/>
    </location>
</feature>
<evidence type="ECO:0000256" key="2">
    <source>
        <dbReference type="ARBA" id="ARBA00022692"/>
    </source>
</evidence>
<organism evidence="6 7">
    <name type="scientific">Lactiplantibacillus fabifermentans T30PCM01</name>
    <dbReference type="NCBI Taxonomy" id="1400520"/>
    <lineage>
        <taxon>Bacteria</taxon>
        <taxon>Bacillati</taxon>
        <taxon>Bacillota</taxon>
        <taxon>Bacilli</taxon>
        <taxon>Lactobacillales</taxon>
        <taxon>Lactobacillaceae</taxon>
        <taxon>Lactiplantibacillus</taxon>
    </lineage>
</organism>
<keyword evidence="4 5" id="KW-0472">Membrane</keyword>
<dbReference type="HOGENOM" id="CLU_146641_0_1_9"/>
<dbReference type="Proteomes" id="UP000019247">
    <property type="component" value="Unassembled WGS sequence"/>
</dbReference>
<evidence type="ECO:0000313" key="6">
    <source>
        <dbReference type="EMBL" id="ETY74056.1"/>
    </source>
</evidence>
<keyword evidence="2 5" id="KW-0812">Transmembrane</keyword>
<evidence type="ECO:0000256" key="1">
    <source>
        <dbReference type="ARBA" id="ARBA00022475"/>
    </source>
</evidence>
<dbReference type="Pfam" id="PF07457">
    <property type="entry name" value="DUF1516"/>
    <property type="match status" value="1"/>
</dbReference>
<evidence type="ECO:0000256" key="4">
    <source>
        <dbReference type="ARBA" id="ARBA00023136"/>
    </source>
</evidence>
<reference evidence="6 7" key="1">
    <citation type="journal article" date="2014" name="Genome Announc.">
        <title>Genome Sequence of Lactobacillus fabifermentans Strain T30PCM01, Isolated from Fermenting Grape Marc.</title>
        <authorList>
            <person name="Treu L."/>
            <person name="Vendramin V."/>
            <person name="Bovo B."/>
            <person name="Giacomini A."/>
            <person name="Corich V."/>
            <person name="Campanaro S."/>
        </authorList>
    </citation>
    <scope>NUCLEOTIDE SEQUENCE [LARGE SCALE GENOMIC DNA]</scope>
    <source>
        <strain evidence="6 7">T30PCM01</strain>
    </source>
</reference>
<name>W6T728_9LACO</name>
<keyword evidence="3 5" id="KW-1133">Transmembrane helix</keyword>
<dbReference type="STRING" id="1400520.LFAB_08965"/>
<dbReference type="PATRIC" id="fig|1400520.3.peg.1760"/>
<feature type="transmembrane region" description="Helical" evidence="5">
    <location>
        <begin position="58"/>
        <end position="80"/>
    </location>
</feature>
<protein>
    <submittedName>
        <fullName evidence="6">Membrane protein</fullName>
    </submittedName>
</protein>
<feature type="transmembrane region" description="Helical" evidence="5">
    <location>
        <begin position="6"/>
        <end position="22"/>
    </location>
</feature>
<evidence type="ECO:0000256" key="5">
    <source>
        <dbReference type="SAM" id="Phobius"/>
    </source>
</evidence>
<dbReference type="eggNOG" id="ENOG5030A1X">
    <property type="taxonomic scope" value="Bacteria"/>
</dbReference>
<dbReference type="EMBL" id="AWWK01000038">
    <property type="protein sequence ID" value="ETY74056.1"/>
    <property type="molecule type" value="Genomic_DNA"/>
</dbReference>
<keyword evidence="1" id="KW-1003">Cell membrane</keyword>
<evidence type="ECO:0000313" key="7">
    <source>
        <dbReference type="Proteomes" id="UP000019247"/>
    </source>
</evidence>